<protein>
    <submittedName>
        <fullName evidence="5">Phosphopantothenoylcysteine decarboxylase</fullName>
    </submittedName>
</protein>
<evidence type="ECO:0000313" key="5">
    <source>
        <dbReference type="RefSeq" id="XP_026496076.2"/>
    </source>
</evidence>
<dbReference type="PANTHER" id="PTHR14359">
    <property type="entry name" value="HOMO-OLIGOMERIC FLAVIN CONTAINING CYS DECARBOXYLASE FAMILY"/>
    <property type="match status" value="1"/>
</dbReference>
<dbReference type="RefSeq" id="XP_026496076.2">
    <property type="nucleotide sequence ID" value="XM_026640291.2"/>
</dbReference>
<organism evidence="4 5">
    <name type="scientific">Vanessa tameamea</name>
    <name type="common">Kamehameha butterfly</name>
    <dbReference type="NCBI Taxonomy" id="334116"/>
    <lineage>
        <taxon>Eukaryota</taxon>
        <taxon>Metazoa</taxon>
        <taxon>Ecdysozoa</taxon>
        <taxon>Arthropoda</taxon>
        <taxon>Hexapoda</taxon>
        <taxon>Insecta</taxon>
        <taxon>Pterygota</taxon>
        <taxon>Neoptera</taxon>
        <taxon>Endopterygota</taxon>
        <taxon>Lepidoptera</taxon>
        <taxon>Glossata</taxon>
        <taxon>Ditrysia</taxon>
        <taxon>Papilionoidea</taxon>
        <taxon>Nymphalidae</taxon>
        <taxon>Nymphalinae</taxon>
        <taxon>Vanessa</taxon>
    </lineage>
</organism>
<gene>
    <name evidence="5" type="primary">LOC113400652</name>
</gene>
<dbReference type="Pfam" id="PF02441">
    <property type="entry name" value="Flavoprotein"/>
    <property type="match status" value="1"/>
</dbReference>
<feature type="domain" description="Flavoprotein" evidence="3">
    <location>
        <begin position="7"/>
        <end position="187"/>
    </location>
</feature>
<dbReference type="InterPro" id="IPR003382">
    <property type="entry name" value="Flavoprotein"/>
</dbReference>
<name>A0A8B8IJ83_VANTA</name>
<dbReference type="Proteomes" id="UP001652626">
    <property type="component" value="Chromosome 13"/>
</dbReference>
<dbReference type="OMA" id="KGLACGD"/>
<dbReference type="GO" id="GO:0010181">
    <property type="term" value="F:FMN binding"/>
    <property type="evidence" value="ECO:0007669"/>
    <property type="project" value="TreeGrafter"/>
</dbReference>
<dbReference type="GO" id="GO:0071513">
    <property type="term" value="C:phosphopantothenoylcysteine decarboxylase complex"/>
    <property type="evidence" value="ECO:0007669"/>
    <property type="project" value="TreeGrafter"/>
</dbReference>
<dbReference type="GO" id="GO:0004633">
    <property type="term" value="F:phosphopantothenoylcysteine decarboxylase activity"/>
    <property type="evidence" value="ECO:0007669"/>
    <property type="project" value="TreeGrafter"/>
</dbReference>
<accession>A0A8B8IJ83</accession>
<dbReference type="GO" id="GO:0015937">
    <property type="term" value="P:coenzyme A biosynthetic process"/>
    <property type="evidence" value="ECO:0007669"/>
    <property type="project" value="UniProtKB-KW"/>
</dbReference>
<evidence type="ECO:0000256" key="1">
    <source>
        <dbReference type="ARBA" id="ARBA00022993"/>
    </source>
</evidence>
<keyword evidence="1" id="KW-0173">Coenzyme A biosynthesis</keyword>
<evidence type="ECO:0000313" key="4">
    <source>
        <dbReference type="Proteomes" id="UP001652626"/>
    </source>
</evidence>
<dbReference type="AlphaFoldDB" id="A0A8B8IJ83"/>
<comment type="similarity">
    <text evidence="2">Belongs to the HFCD (homooligomeric flavin containing Cys decarboxylase) superfamily.</text>
</comment>
<evidence type="ECO:0000259" key="3">
    <source>
        <dbReference type="Pfam" id="PF02441"/>
    </source>
</evidence>
<proteinExistence type="inferred from homology"/>
<evidence type="ECO:0000256" key="2">
    <source>
        <dbReference type="ARBA" id="ARBA00038350"/>
    </source>
</evidence>
<dbReference type="InterPro" id="IPR036551">
    <property type="entry name" value="Flavin_trans-like"/>
</dbReference>
<dbReference type="GeneID" id="113400652"/>
<dbReference type="PANTHER" id="PTHR14359:SF6">
    <property type="entry name" value="PHOSPHOPANTOTHENOYLCYSTEINE DECARBOXYLASE"/>
    <property type="match status" value="1"/>
</dbReference>
<sequence length="201" mass="22684">MAENSLNILIGVTGSVAAIKLPVLIKSLLDINAKYIFKINVICTEHAKHFINENDLTPFSHHLYDDASEWKSWQGRGDPIIHIDLGKWADMMVIAPLDANTLAKISQGICDNLLTCTVRAWDMSKPLLFCPAMNTRMWEHPITSKQIAVLQEWGHEEIPPIDKKLMCGDKGVGAMAEVETIVHRIRSIADKIFEDRKQKRT</sequence>
<keyword evidence="4" id="KW-1185">Reference proteome</keyword>
<dbReference type="SUPFAM" id="SSF52507">
    <property type="entry name" value="Homo-oligomeric flavin-containing Cys decarboxylases, HFCD"/>
    <property type="match status" value="1"/>
</dbReference>
<reference evidence="5" key="1">
    <citation type="submission" date="2025-08" db="UniProtKB">
        <authorList>
            <consortium name="RefSeq"/>
        </authorList>
    </citation>
    <scope>IDENTIFICATION</scope>
    <source>
        <tissue evidence="5">Whole body</tissue>
    </source>
</reference>
<dbReference type="Gene3D" id="3.40.50.1950">
    <property type="entry name" value="Flavin prenyltransferase-like"/>
    <property type="match status" value="1"/>
</dbReference>